<evidence type="ECO:0000313" key="14">
    <source>
        <dbReference type="EMBL" id="ESO86620.1"/>
    </source>
</evidence>
<organism evidence="14 15">
    <name type="scientific">Lottia gigantea</name>
    <name type="common">Giant owl limpet</name>
    <dbReference type="NCBI Taxonomy" id="225164"/>
    <lineage>
        <taxon>Eukaryota</taxon>
        <taxon>Metazoa</taxon>
        <taxon>Spiralia</taxon>
        <taxon>Lophotrochozoa</taxon>
        <taxon>Mollusca</taxon>
        <taxon>Gastropoda</taxon>
        <taxon>Patellogastropoda</taxon>
        <taxon>Lottioidea</taxon>
        <taxon>Lottiidae</taxon>
        <taxon>Lottia</taxon>
    </lineage>
</organism>
<feature type="non-terminal residue" evidence="14">
    <location>
        <position position="1"/>
    </location>
</feature>
<evidence type="ECO:0000256" key="6">
    <source>
        <dbReference type="ARBA" id="ARBA00022692"/>
    </source>
</evidence>
<evidence type="ECO:0000256" key="9">
    <source>
        <dbReference type="ARBA" id="ARBA00022837"/>
    </source>
</evidence>
<reference evidence="14 15" key="1">
    <citation type="journal article" date="2013" name="Nature">
        <title>Insights into bilaterian evolution from three spiralian genomes.</title>
        <authorList>
            <person name="Simakov O."/>
            <person name="Marletaz F."/>
            <person name="Cho S.J."/>
            <person name="Edsinger-Gonzales E."/>
            <person name="Havlak P."/>
            <person name="Hellsten U."/>
            <person name="Kuo D.H."/>
            <person name="Larsson T."/>
            <person name="Lv J."/>
            <person name="Arendt D."/>
            <person name="Savage R."/>
            <person name="Osoegawa K."/>
            <person name="de Jong P."/>
            <person name="Grimwood J."/>
            <person name="Chapman J.A."/>
            <person name="Shapiro H."/>
            <person name="Aerts A."/>
            <person name="Otillar R.P."/>
            <person name="Terry A.Y."/>
            <person name="Boore J.L."/>
            <person name="Grigoriev I.V."/>
            <person name="Lindberg D.R."/>
            <person name="Seaver E.C."/>
            <person name="Weisblat D.A."/>
            <person name="Putnam N.H."/>
            <person name="Rokhsar D.S."/>
        </authorList>
    </citation>
    <scope>NUCLEOTIDE SEQUENCE [LARGE SCALE GENOMIC DNA]</scope>
</reference>
<dbReference type="GO" id="GO:0006816">
    <property type="term" value="P:calcium ion transport"/>
    <property type="evidence" value="ECO:0007669"/>
    <property type="project" value="UniProtKB-KW"/>
</dbReference>
<dbReference type="EMBL" id="KB203019">
    <property type="protein sequence ID" value="ESO86620.1"/>
    <property type="molecule type" value="Genomic_DNA"/>
</dbReference>
<keyword evidence="12" id="KW-0472">Membrane</keyword>
<proteinExistence type="inferred from homology"/>
<sequence>RVLLSDINVLTLKHGYNTNSRRSAPVPQLKCVGGTAGCNKFIPQVVQCYNRGSDGIDVQWECKTDMDNAYRFGEVEVTCEGYDYPEDMYVLKGSCGVIILFK</sequence>
<dbReference type="OMA" id="EWECHAN"/>
<name>V3ZVJ2_LOTGI</name>
<evidence type="ECO:0000256" key="12">
    <source>
        <dbReference type="ARBA" id="ARBA00023136"/>
    </source>
</evidence>
<dbReference type="GO" id="GO:0005789">
    <property type="term" value="C:endoplasmic reticulum membrane"/>
    <property type="evidence" value="ECO:0007669"/>
    <property type="project" value="UniProtKB-SubCell"/>
</dbReference>
<dbReference type="RefSeq" id="XP_009062603.1">
    <property type="nucleotide sequence ID" value="XM_009064355.1"/>
</dbReference>
<evidence type="ECO:0000256" key="3">
    <source>
        <dbReference type="ARBA" id="ARBA00016584"/>
    </source>
</evidence>
<evidence type="ECO:0000313" key="15">
    <source>
        <dbReference type="Proteomes" id="UP000030746"/>
    </source>
</evidence>
<keyword evidence="9" id="KW-0106">Calcium</keyword>
<dbReference type="GO" id="GO:2001256">
    <property type="term" value="P:regulation of store-operated calcium entry"/>
    <property type="evidence" value="ECO:0007669"/>
    <property type="project" value="InterPro"/>
</dbReference>
<keyword evidence="15" id="KW-1185">Reference proteome</keyword>
<keyword evidence="4" id="KW-0813">Transport</keyword>
<dbReference type="PANTHER" id="PTHR15929">
    <property type="entry name" value="STORE-OPERATED CALCIUM ENTRY-ASSOCIATED REGULATORY FACTOR"/>
    <property type="match status" value="1"/>
</dbReference>
<protein>
    <recommendedName>
        <fullName evidence="3">Store-operated calcium entry-associated regulatory factor</fullName>
    </recommendedName>
    <alternativeName>
        <fullName evidence="13">Transmembrane protein 66</fullName>
    </alternativeName>
</protein>
<evidence type="ECO:0000256" key="2">
    <source>
        <dbReference type="ARBA" id="ARBA00006833"/>
    </source>
</evidence>
<keyword evidence="8" id="KW-0256">Endoplasmic reticulum</keyword>
<dbReference type="Pfam" id="PF06682">
    <property type="entry name" value="SARAF"/>
    <property type="match status" value="1"/>
</dbReference>
<dbReference type="AlphaFoldDB" id="V3ZVJ2"/>
<keyword evidence="7" id="KW-0732">Signal</keyword>
<evidence type="ECO:0000256" key="13">
    <source>
        <dbReference type="ARBA" id="ARBA00031116"/>
    </source>
</evidence>
<evidence type="ECO:0000256" key="1">
    <source>
        <dbReference type="ARBA" id="ARBA00004115"/>
    </source>
</evidence>
<comment type="similarity">
    <text evidence="2">Belongs to the SARAF family.</text>
</comment>
<dbReference type="GeneID" id="20232877"/>
<dbReference type="CTD" id="20232877"/>
<evidence type="ECO:0000256" key="7">
    <source>
        <dbReference type="ARBA" id="ARBA00022729"/>
    </source>
</evidence>
<keyword evidence="5" id="KW-0109">Calcium transport</keyword>
<dbReference type="OrthoDB" id="20303at2759"/>
<evidence type="ECO:0000256" key="8">
    <source>
        <dbReference type="ARBA" id="ARBA00022824"/>
    </source>
</evidence>
<dbReference type="InterPro" id="IPR009567">
    <property type="entry name" value="SARAF"/>
</dbReference>
<keyword evidence="6" id="KW-0812">Transmembrane</keyword>
<accession>V3ZVJ2</accession>
<dbReference type="HOGENOM" id="CLU_142370_1_0_1"/>
<dbReference type="Proteomes" id="UP000030746">
    <property type="component" value="Unassembled WGS sequence"/>
</dbReference>
<evidence type="ECO:0000256" key="11">
    <source>
        <dbReference type="ARBA" id="ARBA00023065"/>
    </source>
</evidence>
<dbReference type="STRING" id="225164.V3ZVJ2"/>
<evidence type="ECO:0000256" key="4">
    <source>
        <dbReference type="ARBA" id="ARBA00022448"/>
    </source>
</evidence>
<evidence type="ECO:0000256" key="5">
    <source>
        <dbReference type="ARBA" id="ARBA00022568"/>
    </source>
</evidence>
<dbReference type="KEGG" id="lgi:LOTGIDRAFT_128725"/>
<keyword evidence="11" id="KW-0406">Ion transport</keyword>
<evidence type="ECO:0000256" key="10">
    <source>
        <dbReference type="ARBA" id="ARBA00022989"/>
    </source>
</evidence>
<comment type="subcellular location">
    <subcellularLocation>
        <location evidence="1">Endoplasmic reticulum membrane</location>
        <topology evidence="1">Single-pass type I membrane protein</topology>
    </subcellularLocation>
</comment>
<dbReference type="PANTHER" id="PTHR15929:SF0">
    <property type="entry name" value="STORE-OPERATED CALCIUM ENTRY-ASSOCIATED REGULATORY FACTOR"/>
    <property type="match status" value="1"/>
</dbReference>
<keyword evidence="10" id="KW-1133">Transmembrane helix</keyword>
<gene>
    <name evidence="14" type="ORF">LOTGIDRAFT_128725</name>
</gene>